<dbReference type="STRING" id="1798377.A2872_04730"/>
<evidence type="ECO:0000313" key="4">
    <source>
        <dbReference type="Proteomes" id="UP000178681"/>
    </source>
</evidence>
<reference evidence="3 4" key="1">
    <citation type="journal article" date="2016" name="Nat. Commun.">
        <title>Thousands of microbial genomes shed light on interconnected biogeochemical processes in an aquifer system.</title>
        <authorList>
            <person name="Anantharaman K."/>
            <person name="Brown C.T."/>
            <person name="Hug L.A."/>
            <person name="Sharon I."/>
            <person name="Castelle C.J."/>
            <person name="Probst A.J."/>
            <person name="Thomas B.C."/>
            <person name="Singh A."/>
            <person name="Wilkins M.J."/>
            <person name="Karaoz U."/>
            <person name="Brodie E.L."/>
            <person name="Williams K.H."/>
            <person name="Hubbard S.S."/>
            <person name="Banfield J.F."/>
        </authorList>
    </citation>
    <scope>NUCLEOTIDE SEQUENCE [LARGE SCALE GENOMIC DNA]</scope>
</reference>
<accession>A0A1F5YZU8</accession>
<dbReference type="Pfam" id="PF13649">
    <property type="entry name" value="Methyltransf_25"/>
    <property type="match status" value="1"/>
</dbReference>
<dbReference type="PANTHER" id="PTHR43317">
    <property type="entry name" value="THERMOSPERMINE SYNTHASE ACAULIS5"/>
    <property type="match status" value="1"/>
</dbReference>
<protein>
    <recommendedName>
        <fullName evidence="2">Methyltransferase domain-containing protein</fullName>
    </recommendedName>
</protein>
<organism evidence="3 4">
    <name type="scientific">Candidatus Gottesmanbacteria bacterium RIFCSPHIGHO2_01_FULL_42_12</name>
    <dbReference type="NCBI Taxonomy" id="1798377"/>
    <lineage>
        <taxon>Bacteria</taxon>
        <taxon>Candidatus Gottesmaniibacteriota</taxon>
    </lineage>
</organism>
<keyword evidence="1" id="KW-0620">Polyamine biosynthesis</keyword>
<dbReference type="Gene3D" id="3.40.50.150">
    <property type="entry name" value="Vaccinia Virus protein VP39"/>
    <property type="match status" value="1"/>
</dbReference>
<dbReference type="EMBL" id="MFJG01000030">
    <property type="protein sequence ID" value="OGG05718.1"/>
    <property type="molecule type" value="Genomic_DNA"/>
</dbReference>
<dbReference type="AlphaFoldDB" id="A0A1F5YZU8"/>
<dbReference type="InterPro" id="IPR041698">
    <property type="entry name" value="Methyltransf_25"/>
</dbReference>
<dbReference type="GO" id="GO:0006596">
    <property type="term" value="P:polyamine biosynthetic process"/>
    <property type="evidence" value="ECO:0007669"/>
    <property type="project" value="UniProtKB-KW"/>
</dbReference>
<gene>
    <name evidence="3" type="ORF">A2872_04730</name>
</gene>
<dbReference type="Proteomes" id="UP000178681">
    <property type="component" value="Unassembled WGS sequence"/>
</dbReference>
<proteinExistence type="predicted"/>
<comment type="caution">
    <text evidence="3">The sequence shown here is derived from an EMBL/GenBank/DDBJ whole genome shotgun (WGS) entry which is preliminary data.</text>
</comment>
<dbReference type="InterPro" id="IPR029063">
    <property type="entry name" value="SAM-dependent_MTases_sf"/>
</dbReference>
<feature type="domain" description="Methyltransferase" evidence="2">
    <location>
        <begin position="68"/>
        <end position="130"/>
    </location>
</feature>
<name>A0A1F5YZU8_9BACT</name>
<evidence type="ECO:0000256" key="1">
    <source>
        <dbReference type="ARBA" id="ARBA00023115"/>
    </source>
</evidence>
<sequence length="197" mass="22392">MNWKTWKNYLVPENIETLSSAISGQINVVRFQNKIAVWVDGFEQSGPLVEKLWKRALGEISYNTNGRVLVCGLGCGSVVKFLPDSIVTGVEIDPVMVDIGKRYFNLDRVKILIGDATKLKFKERFDLIIVDLYIGEKAADIFVPTNFLAKDGIIIYNQLTFGNNQVDLLSSLDKDPRLKIKRVRQTEYNKLIFCSKK</sequence>
<dbReference type="CDD" id="cd02440">
    <property type="entry name" value="AdoMet_MTases"/>
    <property type="match status" value="1"/>
</dbReference>
<evidence type="ECO:0000313" key="3">
    <source>
        <dbReference type="EMBL" id="OGG05718.1"/>
    </source>
</evidence>
<dbReference type="SUPFAM" id="SSF53335">
    <property type="entry name" value="S-adenosyl-L-methionine-dependent methyltransferases"/>
    <property type="match status" value="1"/>
</dbReference>
<evidence type="ECO:0000259" key="2">
    <source>
        <dbReference type="Pfam" id="PF13649"/>
    </source>
</evidence>
<dbReference type="PANTHER" id="PTHR43317:SF1">
    <property type="entry name" value="THERMOSPERMINE SYNTHASE ACAULIS5"/>
    <property type="match status" value="1"/>
</dbReference>